<dbReference type="InterPro" id="IPR036390">
    <property type="entry name" value="WH_DNA-bd_sf"/>
</dbReference>
<dbReference type="EMBL" id="JAGGMR010000001">
    <property type="protein sequence ID" value="MBP2192046.1"/>
    <property type="molecule type" value="Genomic_DNA"/>
</dbReference>
<organism evidence="2 3">
    <name type="scientific">Nocardia goodfellowii</name>
    <dbReference type="NCBI Taxonomy" id="882446"/>
    <lineage>
        <taxon>Bacteria</taxon>
        <taxon>Bacillati</taxon>
        <taxon>Actinomycetota</taxon>
        <taxon>Actinomycetes</taxon>
        <taxon>Mycobacteriales</taxon>
        <taxon>Nocardiaceae</taxon>
        <taxon>Nocardia</taxon>
    </lineage>
</organism>
<dbReference type="InterPro" id="IPR000600">
    <property type="entry name" value="ROK"/>
</dbReference>
<dbReference type="SUPFAM" id="SSF53067">
    <property type="entry name" value="Actin-like ATPase domain"/>
    <property type="match status" value="1"/>
</dbReference>
<dbReference type="SUPFAM" id="SSF46785">
    <property type="entry name" value="Winged helix' DNA-binding domain"/>
    <property type="match status" value="1"/>
</dbReference>
<accession>A0ABS4QK19</accession>
<dbReference type="PANTHER" id="PTHR18964">
    <property type="entry name" value="ROK (REPRESSOR, ORF, KINASE) FAMILY"/>
    <property type="match status" value="1"/>
</dbReference>
<keyword evidence="2" id="KW-0808">Transferase</keyword>
<evidence type="ECO:0000313" key="2">
    <source>
        <dbReference type="EMBL" id="MBP2192046.1"/>
    </source>
</evidence>
<gene>
    <name evidence="2" type="ORF">BJ987_004947</name>
</gene>
<comment type="caution">
    <text evidence="2">The sequence shown here is derived from an EMBL/GenBank/DDBJ whole genome shotgun (WGS) entry which is preliminary data.</text>
</comment>
<dbReference type="PANTHER" id="PTHR18964:SF149">
    <property type="entry name" value="BIFUNCTIONAL UDP-N-ACETYLGLUCOSAMINE 2-EPIMERASE_N-ACETYLMANNOSAMINE KINASE"/>
    <property type="match status" value="1"/>
</dbReference>
<name>A0ABS4QK19_9NOCA</name>
<dbReference type="InterPro" id="IPR043129">
    <property type="entry name" value="ATPase_NBD"/>
</dbReference>
<keyword evidence="2" id="KW-0418">Kinase</keyword>
<dbReference type="Proteomes" id="UP001519325">
    <property type="component" value="Unassembled WGS sequence"/>
</dbReference>
<evidence type="ECO:0000256" key="1">
    <source>
        <dbReference type="ARBA" id="ARBA00006479"/>
    </source>
</evidence>
<comment type="similarity">
    <text evidence="1">Belongs to the ROK (NagC/XylR) family.</text>
</comment>
<dbReference type="Gene3D" id="1.10.10.10">
    <property type="entry name" value="Winged helix-like DNA-binding domain superfamily/Winged helix DNA-binding domain"/>
    <property type="match status" value="1"/>
</dbReference>
<dbReference type="GO" id="GO:0016301">
    <property type="term" value="F:kinase activity"/>
    <property type="evidence" value="ECO:0007669"/>
    <property type="project" value="UniProtKB-KW"/>
</dbReference>
<protein>
    <submittedName>
        <fullName evidence="2">NBD/HSP70 family sugar kinase</fullName>
    </submittedName>
</protein>
<keyword evidence="3" id="KW-1185">Reference proteome</keyword>
<reference evidence="2 3" key="1">
    <citation type="submission" date="2021-03" db="EMBL/GenBank/DDBJ databases">
        <title>Sequencing the genomes of 1000 actinobacteria strains.</title>
        <authorList>
            <person name="Klenk H.-P."/>
        </authorList>
    </citation>
    <scope>NUCLEOTIDE SEQUENCE [LARGE SCALE GENOMIC DNA]</scope>
    <source>
        <strain evidence="2 3">DSM 45516</strain>
    </source>
</reference>
<evidence type="ECO:0000313" key="3">
    <source>
        <dbReference type="Proteomes" id="UP001519325"/>
    </source>
</evidence>
<proteinExistence type="inferred from homology"/>
<sequence>MSTATNSGHLQQVRLGNLCTVLLSVVDRPGSRAELAQRIGLTKATVASLIEPLLAQQILIEDAATTSGRGRPSKPLRFHPAAPIALGAEINVGYLAVTATGLDGTVLSARHVEVDNRRRSAEDLAGHLIELIADDEASRGRRVFGAGVAVPGIVVGDTVVRAPNVPGLTGARLADHLRAGLGIDLIEVDNEANLAALAHVWPHKLAGDDFLYVSGDVGIGGGLVTGGTLYRGVSGFAGELGHITIEREGRRCRCGSTGCVEQYAGLDAILSDAGQDNLQALTSALADGDPGAQEAVARAGSALGVGLASVLNICDLATVVLGGCYAEIFETLAPALGTELQHRTLAAGSRPITVIAAPVRGDAAVRGGAALVARRACTEPERLMRL</sequence>
<dbReference type="Pfam" id="PF00480">
    <property type="entry name" value="ROK"/>
    <property type="match status" value="1"/>
</dbReference>
<dbReference type="Gene3D" id="3.30.420.40">
    <property type="match status" value="2"/>
</dbReference>
<dbReference type="RefSeq" id="WP_209894590.1">
    <property type="nucleotide sequence ID" value="NZ_JAGGMR010000001.1"/>
</dbReference>
<dbReference type="InterPro" id="IPR036388">
    <property type="entry name" value="WH-like_DNA-bd_sf"/>
</dbReference>